<comment type="caution">
    <text evidence="1">The sequence shown here is derived from an EMBL/GenBank/DDBJ whole genome shotgun (WGS) entry which is preliminary data.</text>
</comment>
<dbReference type="EMBL" id="JACVVK020000595">
    <property type="protein sequence ID" value="KAK7463968.1"/>
    <property type="molecule type" value="Genomic_DNA"/>
</dbReference>
<evidence type="ECO:0000313" key="2">
    <source>
        <dbReference type="Proteomes" id="UP001519460"/>
    </source>
</evidence>
<sequence length="82" mass="9280">MRGIDHLSQRAPVICVISIQSLTGATEETARKLCYAQFLSTIPAFVCKGRRVLFDSKCRVESVCIGESKHNAQWRKRKTPQE</sequence>
<evidence type="ECO:0000313" key="1">
    <source>
        <dbReference type="EMBL" id="KAK7463968.1"/>
    </source>
</evidence>
<evidence type="ECO:0008006" key="3">
    <source>
        <dbReference type="Google" id="ProtNLM"/>
    </source>
</evidence>
<dbReference type="AlphaFoldDB" id="A0ABD0J703"/>
<reference evidence="1 2" key="1">
    <citation type="journal article" date="2023" name="Sci. Data">
        <title>Genome assembly of the Korean intertidal mud-creeper Batillaria attramentaria.</title>
        <authorList>
            <person name="Patra A.K."/>
            <person name="Ho P.T."/>
            <person name="Jun S."/>
            <person name="Lee S.J."/>
            <person name="Kim Y."/>
            <person name="Won Y.J."/>
        </authorList>
    </citation>
    <scope>NUCLEOTIDE SEQUENCE [LARGE SCALE GENOMIC DNA]</scope>
    <source>
        <strain evidence="1">Wonlab-2016</strain>
    </source>
</reference>
<protein>
    <recommendedName>
        <fullName evidence="3">Secreted protein</fullName>
    </recommendedName>
</protein>
<keyword evidence="2" id="KW-1185">Reference proteome</keyword>
<proteinExistence type="predicted"/>
<dbReference type="Proteomes" id="UP001519460">
    <property type="component" value="Unassembled WGS sequence"/>
</dbReference>
<organism evidence="1 2">
    <name type="scientific">Batillaria attramentaria</name>
    <dbReference type="NCBI Taxonomy" id="370345"/>
    <lineage>
        <taxon>Eukaryota</taxon>
        <taxon>Metazoa</taxon>
        <taxon>Spiralia</taxon>
        <taxon>Lophotrochozoa</taxon>
        <taxon>Mollusca</taxon>
        <taxon>Gastropoda</taxon>
        <taxon>Caenogastropoda</taxon>
        <taxon>Sorbeoconcha</taxon>
        <taxon>Cerithioidea</taxon>
        <taxon>Batillariidae</taxon>
        <taxon>Batillaria</taxon>
    </lineage>
</organism>
<name>A0ABD0J703_9CAEN</name>
<gene>
    <name evidence="1" type="ORF">BaRGS_00038050</name>
</gene>
<accession>A0ABD0J703</accession>